<feature type="transmembrane region" description="Helical" evidence="1">
    <location>
        <begin position="1089"/>
        <end position="1109"/>
    </location>
</feature>
<keyword evidence="1" id="KW-1133">Transmembrane helix</keyword>
<keyword evidence="1" id="KW-0472">Membrane</keyword>
<reference evidence="2 3" key="1">
    <citation type="journal article" date="2014" name="Genome Biol. Evol.">
        <title>The secreted proteins of Achlya hypogyna and Thraustotheca clavata identify the ancestral oomycete secretome and reveal gene acquisitions by horizontal gene transfer.</title>
        <authorList>
            <person name="Misner I."/>
            <person name="Blouin N."/>
            <person name="Leonard G."/>
            <person name="Richards T.A."/>
            <person name="Lane C.E."/>
        </authorList>
    </citation>
    <scope>NUCLEOTIDE SEQUENCE [LARGE SCALE GENOMIC DNA]</scope>
    <source>
        <strain evidence="2 3">ATCC 48635</strain>
    </source>
</reference>
<feature type="transmembrane region" description="Helical" evidence="1">
    <location>
        <begin position="344"/>
        <end position="362"/>
    </location>
</feature>
<dbReference type="AlphaFoldDB" id="A0A1V9Y5Q4"/>
<dbReference type="STRING" id="1202772.A0A1V9Y5Q4"/>
<feature type="transmembrane region" description="Helical" evidence="1">
    <location>
        <begin position="432"/>
        <end position="448"/>
    </location>
</feature>
<feature type="transmembrane region" description="Helical" evidence="1">
    <location>
        <begin position="460"/>
        <end position="482"/>
    </location>
</feature>
<protein>
    <recommendedName>
        <fullName evidence="4">Transmembrane protein</fullName>
    </recommendedName>
</protein>
<accession>A0A1V9Y5Q4</accession>
<evidence type="ECO:0000256" key="1">
    <source>
        <dbReference type="SAM" id="Phobius"/>
    </source>
</evidence>
<dbReference type="EMBL" id="JNBR01002841">
    <property type="protein sequence ID" value="OQR81053.1"/>
    <property type="molecule type" value="Genomic_DNA"/>
</dbReference>
<evidence type="ECO:0008006" key="4">
    <source>
        <dbReference type="Google" id="ProtNLM"/>
    </source>
</evidence>
<dbReference type="Proteomes" id="UP000243579">
    <property type="component" value="Unassembled WGS sequence"/>
</dbReference>
<organism evidence="2 3">
    <name type="scientific">Achlya hypogyna</name>
    <name type="common">Oomycete</name>
    <name type="synonym">Protoachlya hypogyna</name>
    <dbReference type="NCBI Taxonomy" id="1202772"/>
    <lineage>
        <taxon>Eukaryota</taxon>
        <taxon>Sar</taxon>
        <taxon>Stramenopiles</taxon>
        <taxon>Oomycota</taxon>
        <taxon>Saprolegniomycetes</taxon>
        <taxon>Saprolegniales</taxon>
        <taxon>Achlyaceae</taxon>
        <taxon>Achlya</taxon>
    </lineage>
</organism>
<keyword evidence="1" id="KW-0812">Transmembrane</keyword>
<feature type="transmembrane region" description="Helical" evidence="1">
    <location>
        <begin position="961"/>
        <end position="986"/>
    </location>
</feature>
<feature type="transmembrane region" description="Helical" evidence="1">
    <location>
        <begin position="1025"/>
        <end position="1045"/>
    </location>
</feature>
<gene>
    <name evidence="2" type="ORF">ACHHYP_16811</name>
</gene>
<dbReference type="OrthoDB" id="78204at2759"/>
<feature type="transmembrane region" description="Helical" evidence="1">
    <location>
        <begin position="992"/>
        <end position="1018"/>
    </location>
</feature>
<sequence length="1142" mass="122565">MVAGSSGNSRQSSTPITKKTLDAKAQASSCLVFSRIGSNLLAGALLLVSLCTLAVLLTQGLFDRQVIITSAQTPEYWTLYDQTCRLTTRGFVKNSCSEMEANTTTPAAWRKLGTLLGISWLPRQSWYVTTCLVGPHHKGWVYLIFLASETSFPSCVPENGPQLIDGMAMLTTTNANDAALSVYELTLYGDSTDQSTVTTHANSDGTTVTLFANTTQFLVATNGTVAASQWGGGTSMIISEPLGSRYVVETRDGTYFVDRTADPPATPGWSVGRVNGKIIVIATAAESIVANFMDIAIYQGVVSALCLVFLSGDVVMTWRGLAGVWRRQPVLTYDLLLGLEQRKLVLLLWALNALPSLLYVDIARVYYGTANGNLIWLLSLVMLGNLTAFVTLLGVTFIQYIPSPFAYVVPFSTPVFLFSTILGVLLDCNRSYAVVSSAFLSGAGNLALNINGTERTAGALLLPSMVVPTAISFAVAVVYALVKRYWACRQWLVPVEWASRNSFLKTRRLPNYISSLPLGPETSIRIGNKAFVKPSALAVMGYSSVVESADGRHSLFSRLSVSVVPSSTKHAVEACVTIIVSSYSLVPVLWGWLRPRPVGAIVGNAFVHSKIAAPAVGKGIFVYSRGSDNGTKTLDARAQAPTRQVAARIGSNLLATGLIFLSIATLFLMLNGGLFTRHDVVDLPQTASALWGAYGQSCRLRDDGFVHGSCSTMEYTTTTPDAWNEIGRLLGTVMSIPTSTNPWFVSTCTTGPPGISWVFVTFLVSATEFPPCIPVNGGFMVDGIATLGTTNDDAFATGVYQLVMLPDTAMSLSASKLNTDGTSDVLFTNISAFLIAGNGSSYVDPKRINTHMQSAPISSGSTISTYSVSGFSDVSDNIDEIDSPGWVVGRTTGRAVVVNYETILEVGSYNVISAVQGMLGLLSLALLGGDAIMTLKGLEGALLRKPVLTYDLMSGLERRKLLLLLLTMNSVPALLYLDVAVAFYGTASAPRIWFLSSVMIGNLASYATLLAVALLQYLPAHYSSVIPFSAGTFVYLNTLSIALLMNDQYDNVGHAYYCGGWTLPLSINGSSRPAGACATSLLRSSVAHLFPQIVYPTALSFIASIAFAMSQRYFYLGQVLRTCVQKHLENIVFVVDRIDRVD</sequence>
<comment type="caution">
    <text evidence="2">The sequence shown here is derived from an EMBL/GenBank/DDBJ whole genome shotgun (WGS) entry which is preliminary data.</text>
</comment>
<evidence type="ECO:0000313" key="2">
    <source>
        <dbReference type="EMBL" id="OQR81053.1"/>
    </source>
</evidence>
<feature type="transmembrane region" description="Helical" evidence="1">
    <location>
        <begin position="404"/>
        <end position="425"/>
    </location>
</feature>
<keyword evidence="3" id="KW-1185">Reference proteome</keyword>
<proteinExistence type="predicted"/>
<feature type="transmembrane region" description="Helical" evidence="1">
    <location>
        <begin position="374"/>
        <end position="398"/>
    </location>
</feature>
<feature type="transmembrane region" description="Helical" evidence="1">
    <location>
        <begin position="653"/>
        <end position="675"/>
    </location>
</feature>
<feature type="transmembrane region" description="Helical" evidence="1">
    <location>
        <begin position="41"/>
        <end position="62"/>
    </location>
</feature>
<name>A0A1V9Y5Q4_ACHHY</name>
<evidence type="ECO:0000313" key="3">
    <source>
        <dbReference type="Proteomes" id="UP000243579"/>
    </source>
</evidence>
<feature type="transmembrane region" description="Helical" evidence="1">
    <location>
        <begin position="301"/>
        <end position="324"/>
    </location>
</feature>